<evidence type="ECO:0000313" key="3">
    <source>
        <dbReference type="Proteomes" id="UP001221757"/>
    </source>
</evidence>
<keyword evidence="3" id="KW-1185">Reference proteome</keyword>
<gene>
    <name evidence="2" type="ORF">B0H17DRAFT_1210339</name>
</gene>
<sequence length="405" mass="43039">MACQFSFGPNLSYFCSAGSVFAWSDISLPAGLVRLLQNPNHPQALDTPYDVAFPMEPGAYAICWKTNKGEDWYEDGCLGPNYARLARFIKSVATTGQHTSRTVFGPGASYFSISPSGYSWQNLPPALEEDIHNCIKTRRPTTVALGVQGSYVVLYNDGTVTFDLRGQYPLVEALIRNTSETSRRRGVMYVALNPHAAGQYYAVYADATASWNLPTAWGPDVTAISQEIKPVPIPAAAEPAALVAPGGTGPAQGAQVVQPVQVAPGGTALAQVTSPTRAGGTDGNILSSVGHAIQAVAHEISPDPPAYAPVAHVSPAHVAQSPPPPGSTSPAPHKINWQEGLAMGLKAAQGINKIVNVIEHLEEGSDQQQQPDQNSFNFANMQGLFDQVGVQQTTFDNTTTWQANS</sequence>
<evidence type="ECO:0000313" key="2">
    <source>
        <dbReference type="EMBL" id="KAJ7667259.1"/>
    </source>
</evidence>
<feature type="region of interest" description="Disordered" evidence="1">
    <location>
        <begin position="315"/>
        <end position="334"/>
    </location>
</feature>
<comment type="caution">
    <text evidence="2">The sequence shown here is derived from an EMBL/GenBank/DDBJ whole genome shotgun (WGS) entry which is preliminary data.</text>
</comment>
<dbReference type="AlphaFoldDB" id="A0AAD7CWG8"/>
<proteinExistence type="predicted"/>
<dbReference type="Proteomes" id="UP001221757">
    <property type="component" value="Unassembled WGS sequence"/>
</dbReference>
<evidence type="ECO:0000256" key="1">
    <source>
        <dbReference type="SAM" id="MobiDB-lite"/>
    </source>
</evidence>
<dbReference type="EMBL" id="JARKIE010000203">
    <property type="protein sequence ID" value="KAJ7667259.1"/>
    <property type="molecule type" value="Genomic_DNA"/>
</dbReference>
<name>A0AAD7CWG8_MYCRO</name>
<reference evidence="2" key="1">
    <citation type="submission" date="2023-03" db="EMBL/GenBank/DDBJ databases">
        <title>Massive genome expansion in bonnet fungi (Mycena s.s.) driven by repeated elements and novel gene families across ecological guilds.</title>
        <authorList>
            <consortium name="Lawrence Berkeley National Laboratory"/>
            <person name="Harder C.B."/>
            <person name="Miyauchi S."/>
            <person name="Viragh M."/>
            <person name="Kuo A."/>
            <person name="Thoen E."/>
            <person name="Andreopoulos B."/>
            <person name="Lu D."/>
            <person name="Skrede I."/>
            <person name="Drula E."/>
            <person name="Henrissat B."/>
            <person name="Morin E."/>
            <person name="Kohler A."/>
            <person name="Barry K."/>
            <person name="LaButti K."/>
            <person name="Morin E."/>
            <person name="Salamov A."/>
            <person name="Lipzen A."/>
            <person name="Mereny Z."/>
            <person name="Hegedus B."/>
            <person name="Baldrian P."/>
            <person name="Stursova M."/>
            <person name="Weitz H."/>
            <person name="Taylor A."/>
            <person name="Grigoriev I.V."/>
            <person name="Nagy L.G."/>
            <person name="Martin F."/>
            <person name="Kauserud H."/>
        </authorList>
    </citation>
    <scope>NUCLEOTIDE SEQUENCE</scope>
    <source>
        <strain evidence="2">CBHHK067</strain>
    </source>
</reference>
<accession>A0AAD7CWG8</accession>
<protein>
    <submittedName>
        <fullName evidence="2">Uncharacterized protein</fullName>
    </submittedName>
</protein>
<organism evidence="2 3">
    <name type="scientific">Mycena rosella</name>
    <name type="common">Pink bonnet</name>
    <name type="synonym">Agaricus rosellus</name>
    <dbReference type="NCBI Taxonomy" id="1033263"/>
    <lineage>
        <taxon>Eukaryota</taxon>
        <taxon>Fungi</taxon>
        <taxon>Dikarya</taxon>
        <taxon>Basidiomycota</taxon>
        <taxon>Agaricomycotina</taxon>
        <taxon>Agaricomycetes</taxon>
        <taxon>Agaricomycetidae</taxon>
        <taxon>Agaricales</taxon>
        <taxon>Marasmiineae</taxon>
        <taxon>Mycenaceae</taxon>
        <taxon>Mycena</taxon>
    </lineage>
</organism>